<feature type="domain" description="TonB-dependent receptor-like beta-barrel" evidence="12">
    <location>
        <begin position="320"/>
        <end position="730"/>
    </location>
</feature>
<sequence length="794" mass="88368">MNMKMKKACFLQNSKKSEINQPSFWELFYKCNNVAFMKLRLLTAVILFLFAFSSVFAQQKVRGTILDSQGPLEFANVLVKEKGVGAVTDSLGKFEIGNLEPGQYTLQVSLIGYGSQTKRISVPFLSQELIFKLEQLDASLEEVVVSGTMQEVSKLDSPVPVEVYKAAFFKANPTPSLFESLQNVNGVRPQINCNVCNTGDIHINGLEGPYTMVLIDGMPIVSGLASVYGLTGIPQSLIDRIEVVKGPASTLYGSEAVGGLINVITKRPEIAPMVAVDAFGSGWGEVNTDVGIKSRLGKSVQSLSGVNVFWYDNPIDNNRDGFTDLTLQKRISLFQKFEIQRKGGKTFNLAGRFVNENRWGGQMNWTEANRGGNEVYGESILTNRWELFGTYQLPVKELVNFQFSANGHKQDSYYGTTFFLADQTIAFGQLTWVKEAGKHHLLLGSAYRYTHYDDNTTATSIEGGSKNFPSQIHLPGVFLQDEIRFNSKQSLLAGLRYDYNSVHGSILSPRMNYKVVSEDKSTVFRLSVGNGFRVANVFTEDHAALTGAREVVFTEELKPERSWNTNLNLVKKIYSDRGNFFGIDGSVFYTHFTNRIVPDYETNPNQIIYANLDGSAVSKGASLNVDAVWNSGFKVLAGATWMDVSLDEGGERVRQLLTERFSGVWTIGYEFQNLGLTVDYTGNVYSPMRLPLLGELDDRPEYSPWWSIQNIQLTKKFGEKWEVYGGLKNLLNFTPPANSIARAFDPFDRGVEFDQGGNVIPTASNPNALTFDPTYVFAPNQGIRGFLGLRFTLD</sequence>
<dbReference type="InterPro" id="IPR012910">
    <property type="entry name" value="Plug_dom"/>
</dbReference>
<keyword evidence="5" id="KW-0732">Signal</keyword>
<evidence type="ECO:0000256" key="3">
    <source>
        <dbReference type="ARBA" id="ARBA00022452"/>
    </source>
</evidence>
<keyword evidence="2 10" id="KW-0813">Transport</keyword>
<dbReference type="Pfam" id="PF07715">
    <property type="entry name" value="Plug"/>
    <property type="match status" value="1"/>
</dbReference>
<evidence type="ECO:0000256" key="6">
    <source>
        <dbReference type="ARBA" id="ARBA00023077"/>
    </source>
</evidence>
<name>A0A1H5TYR3_9BACT</name>
<evidence type="ECO:0000256" key="10">
    <source>
        <dbReference type="PROSITE-ProRule" id="PRU01360"/>
    </source>
</evidence>
<organism evidence="14 15">
    <name type="scientific">Algoriphagus boritolerans DSM 17298 = JCM 18970</name>
    <dbReference type="NCBI Taxonomy" id="1120964"/>
    <lineage>
        <taxon>Bacteria</taxon>
        <taxon>Pseudomonadati</taxon>
        <taxon>Bacteroidota</taxon>
        <taxon>Cytophagia</taxon>
        <taxon>Cytophagales</taxon>
        <taxon>Cyclobacteriaceae</taxon>
        <taxon>Algoriphagus</taxon>
    </lineage>
</organism>
<dbReference type="PANTHER" id="PTHR30069:SF29">
    <property type="entry name" value="HEMOGLOBIN AND HEMOGLOBIN-HAPTOGLOBIN-BINDING PROTEIN 1-RELATED"/>
    <property type="match status" value="1"/>
</dbReference>
<dbReference type="Pfam" id="PF13715">
    <property type="entry name" value="CarbopepD_reg_2"/>
    <property type="match status" value="1"/>
</dbReference>
<evidence type="ECO:0000256" key="4">
    <source>
        <dbReference type="ARBA" id="ARBA00022692"/>
    </source>
</evidence>
<gene>
    <name evidence="14" type="ORF">SAMN03080598_01016</name>
</gene>
<evidence type="ECO:0000256" key="2">
    <source>
        <dbReference type="ARBA" id="ARBA00022448"/>
    </source>
</evidence>
<dbReference type="InterPro" id="IPR037066">
    <property type="entry name" value="Plug_dom_sf"/>
</dbReference>
<dbReference type="Pfam" id="PF00593">
    <property type="entry name" value="TonB_dep_Rec_b-barrel"/>
    <property type="match status" value="1"/>
</dbReference>
<keyword evidence="4 10" id="KW-0812">Transmembrane</keyword>
<keyword evidence="8 14" id="KW-0675">Receptor</keyword>
<feature type="domain" description="TonB-dependent receptor plug" evidence="13">
    <location>
        <begin position="154"/>
        <end position="259"/>
    </location>
</feature>
<dbReference type="PANTHER" id="PTHR30069">
    <property type="entry name" value="TONB-DEPENDENT OUTER MEMBRANE RECEPTOR"/>
    <property type="match status" value="1"/>
</dbReference>
<keyword evidence="15" id="KW-1185">Reference proteome</keyword>
<dbReference type="AlphaFoldDB" id="A0A1H5TYR3"/>
<dbReference type="InterPro" id="IPR039426">
    <property type="entry name" value="TonB-dep_rcpt-like"/>
</dbReference>
<keyword evidence="3 10" id="KW-1134">Transmembrane beta strand</keyword>
<dbReference type="SUPFAM" id="SSF56935">
    <property type="entry name" value="Porins"/>
    <property type="match status" value="1"/>
</dbReference>
<reference evidence="15" key="1">
    <citation type="submission" date="2016-10" db="EMBL/GenBank/DDBJ databases">
        <authorList>
            <person name="Varghese N."/>
            <person name="Submissions S."/>
        </authorList>
    </citation>
    <scope>NUCLEOTIDE SEQUENCE [LARGE SCALE GENOMIC DNA]</scope>
    <source>
        <strain evidence="15">DSM 17298</strain>
    </source>
</reference>
<protein>
    <submittedName>
        <fullName evidence="14">Outer membrane receptor for ferrienterochelin and colicins</fullName>
    </submittedName>
</protein>
<keyword evidence="6 11" id="KW-0798">TonB box</keyword>
<dbReference type="EMBL" id="FNVR01000003">
    <property type="protein sequence ID" value="SEF67946.1"/>
    <property type="molecule type" value="Genomic_DNA"/>
</dbReference>
<proteinExistence type="inferred from homology"/>
<keyword evidence="9 10" id="KW-0998">Cell outer membrane</keyword>
<evidence type="ECO:0000256" key="1">
    <source>
        <dbReference type="ARBA" id="ARBA00004571"/>
    </source>
</evidence>
<accession>A0A1H5TYR3</accession>
<dbReference type="Gene3D" id="2.170.130.10">
    <property type="entry name" value="TonB-dependent receptor, plug domain"/>
    <property type="match status" value="1"/>
</dbReference>
<dbReference type="Proteomes" id="UP000236736">
    <property type="component" value="Unassembled WGS sequence"/>
</dbReference>
<evidence type="ECO:0000313" key="15">
    <source>
        <dbReference type="Proteomes" id="UP000236736"/>
    </source>
</evidence>
<evidence type="ECO:0000256" key="8">
    <source>
        <dbReference type="ARBA" id="ARBA00023170"/>
    </source>
</evidence>
<dbReference type="InterPro" id="IPR036942">
    <property type="entry name" value="Beta-barrel_TonB_sf"/>
</dbReference>
<dbReference type="STRING" id="1120964.GCA_001313265_00450"/>
<comment type="similarity">
    <text evidence="10 11">Belongs to the TonB-dependent receptor family.</text>
</comment>
<comment type="subcellular location">
    <subcellularLocation>
        <location evidence="1 10">Cell outer membrane</location>
        <topology evidence="1 10">Multi-pass membrane protein</topology>
    </subcellularLocation>
</comment>
<dbReference type="GO" id="GO:0009279">
    <property type="term" value="C:cell outer membrane"/>
    <property type="evidence" value="ECO:0007669"/>
    <property type="project" value="UniProtKB-SubCell"/>
</dbReference>
<dbReference type="Gene3D" id="2.60.40.1120">
    <property type="entry name" value="Carboxypeptidase-like, regulatory domain"/>
    <property type="match status" value="1"/>
</dbReference>
<evidence type="ECO:0000256" key="11">
    <source>
        <dbReference type="RuleBase" id="RU003357"/>
    </source>
</evidence>
<dbReference type="InterPro" id="IPR008969">
    <property type="entry name" value="CarboxyPept-like_regulatory"/>
</dbReference>
<dbReference type="PROSITE" id="PS52016">
    <property type="entry name" value="TONB_DEPENDENT_REC_3"/>
    <property type="match status" value="1"/>
</dbReference>
<evidence type="ECO:0000259" key="12">
    <source>
        <dbReference type="Pfam" id="PF00593"/>
    </source>
</evidence>
<evidence type="ECO:0000256" key="7">
    <source>
        <dbReference type="ARBA" id="ARBA00023136"/>
    </source>
</evidence>
<evidence type="ECO:0000259" key="13">
    <source>
        <dbReference type="Pfam" id="PF07715"/>
    </source>
</evidence>
<dbReference type="GO" id="GO:0015344">
    <property type="term" value="F:siderophore uptake transmembrane transporter activity"/>
    <property type="evidence" value="ECO:0007669"/>
    <property type="project" value="TreeGrafter"/>
</dbReference>
<evidence type="ECO:0000313" key="14">
    <source>
        <dbReference type="EMBL" id="SEF67946.1"/>
    </source>
</evidence>
<dbReference type="SUPFAM" id="SSF49464">
    <property type="entry name" value="Carboxypeptidase regulatory domain-like"/>
    <property type="match status" value="1"/>
</dbReference>
<dbReference type="InterPro" id="IPR000531">
    <property type="entry name" value="Beta-barrel_TonB"/>
</dbReference>
<dbReference type="GO" id="GO:0044718">
    <property type="term" value="P:siderophore transmembrane transport"/>
    <property type="evidence" value="ECO:0007669"/>
    <property type="project" value="TreeGrafter"/>
</dbReference>
<evidence type="ECO:0000256" key="9">
    <source>
        <dbReference type="ARBA" id="ARBA00023237"/>
    </source>
</evidence>
<keyword evidence="7 10" id="KW-0472">Membrane</keyword>
<dbReference type="Gene3D" id="2.40.170.20">
    <property type="entry name" value="TonB-dependent receptor, beta-barrel domain"/>
    <property type="match status" value="1"/>
</dbReference>
<evidence type="ECO:0000256" key="5">
    <source>
        <dbReference type="ARBA" id="ARBA00022729"/>
    </source>
</evidence>